<dbReference type="Gramene" id="OMERI06G25550.1">
    <property type="protein sequence ID" value="OMERI06G25550.1"/>
    <property type="gene ID" value="OMERI06G25550"/>
</dbReference>
<keyword evidence="1" id="KW-0175">Coiled coil</keyword>
<evidence type="ECO:0000256" key="1">
    <source>
        <dbReference type="SAM" id="Coils"/>
    </source>
</evidence>
<dbReference type="AlphaFoldDB" id="A0A0E0E5K2"/>
<keyword evidence="3" id="KW-1185">Reference proteome</keyword>
<dbReference type="InterPro" id="IPR004252">
    <property type="entry name" value="Probable_transposase_24"/>
</dbReference>
<organism evidence="2">
    <name type="scientific">Oryza meridionalis</name>
    <dbReference type="NCBI Taxonomy" id="40149"/>
    <lineage>
        <taxon>Eukaryota</taxon>
        <taxon>Viridiplantae</taxon>
        <taxon>Streptophyta</taxon>
        <taxon>Embryophyta</taxon>
        <taxon>Tracheophyta</taxon>
        <taxon>Spermatophyta</taxon>
        <taxon>Magnoliopsida</taxon>
        <taxon>Liliopsida</taxon>
        <taxon>Poales</taxon>
        <taxon>Poaceae</taxon>
        <taxon>BOP clade</taxon>
        <taxon>Oryzoideae</taxon>
        <taxon>Oryzeae</taxon>
        <taxon>Oryzinae</taxon>
        <taxon>Oryza</taxon>
    </lineage>
</organism>
<proteinExistence type="predicted"/>
<accession>A0A0E0E5K2</accession>
<feature type="coiled-coil region" evidence="1">
    <location>
        <begin position="315"/>
        <end position="381"/>
    </location>
</feature>
<reference evidence="2" key="1">
    <citation type="submission" date="2015-04" db="UniProtKB">
        <authorList>
            <consortium name="EnsemblPlants"/>
        </authorList>
    </citation>
    <scope>IDENTIFICATION</scope>
</reference>
<dbReference type="Pfam" id="PF03004">
    <property type="entry name" value="Transposase_24"/>
    <property type="match status" value="1"/>
</dbReference>
<name>A0A0E0E5K2_9ORYZ</name>
<evidence type="ECO:0000313" key="2">
    <source>
        <dbReference type="EnsemblPlants" id="OMERI06G25550.1"/>
    </source>
</evidence>
<dbReference type="EnsemblPlants" id="OMERI06G25550.1">
    <property type="protein sequence ID" value="OMERI06G25550.1"/>
    <property type="gene ID" value="OMERI06G25550"/>
</dbReference>
<dbReference type="PANTHER" id="PTHR33499">
    <property type="entry name" value="OS12G0282400 PROTEIN-RELATED"/>
    <property type="match status" value="1"/>
</dbReference>
<dbReference type="PANTHER" id="PTHR33499:SF43">
    <property type="entry name" value="TRANSPOSASE, PTTA_EN_SPM, PLANT"/>
    <property type="match status" value="1"/>
</dbReference>
<evidence type="ECO:0000313" key="3">
    <source>
        <dbReference type="Proteomes" id="UP000008021"/>
    </source>
</evidence>
<sequence length="432" mass="48901">MTGSAARSAASSTCSSARMGSEPERITWFPKFANPPISWRTQMTSHDNLRIRPEMEGFDSSTQVLIVGDLAVLQLTRHLQNSEQEAHASIFKSEVTVCVRQEAPLKVKKWKNIEKAFPGTLSSIWTLLKGKFPEISLDDYECVMAQVERQYNIRRYNLYRTYHTTKVRPIHVAPEDWQWLIDNLWSDEQFLKRSKQNSINKSKQEMKSLVGTKSIVQIASELTNPETGAWPSAVDVWRAIYMKANGTWSIPNGAEILNNLEEAAETHKERIAAAPIPLAEHFALVPGRKPNHSCGVGIGAVNQGAQERYRIHARAEAADQRASDAQNQAAALAEEVERLTEANNQLRDELRFQCEELNSQKKTVEEQSVDMERLMDQKLEETMNRMMARMGAAGAASSILSSSTRCGKSTTYHFHLGEHPMSQHRHYLQFYI</sequence>
<reference evidence="2" key="2">
    <citation type="submission" date="2018-05" db="EMBL/GenBank/DDBJ databases">
        <title>OmerRS3 (Oryza meridionalis Reference Sequence Version 3).</title>
        <authorList>
            <person name="Zhang J."/>
            <person name="Kudrna D."/>
            <person name="Lee S."/>
            <person name="Talag J."/>
            <person name="Welchert J."/>
            <person name="Wing R.A."/>
        </authorList>
    </citation>
    <scope>NUCLEOTIDE SEQUENCE [LARGE SCALE GENOMIC DNA]</scope>
    <source>
        <strain evidence="2">cv. OR44</strain>
    </source>
</reference>
<dbReference type="Proteomes" id="UP000008021">
    <property type="component" value="Chromosome 6"/>
</dbReference>
<protein>
    <submittedName>
        <fullName evidence="2">Uncharacterized protein</fullName>
    </submittedName>
</protein>